<dbReference type="InterPro" id="IPR051910">
    <property type="entry name" value="ComF/GntX_DNA_util-trans"/>
</dbReference>
<dbReference type="KEGG" id="moj:D7D94_00510"/>
<reference evidence="3" key="1">
    <citation type="submission" date="2018-09" db="EMBL/GenBank/DDBJ databases">
        <title>Whole genome sequencing of Microbacterium oryzae strain MB-10T.</title>
        <authorList>
            <person name="Das S.K."/>
        </authorList>
    </citation>
    <scope>NUCLEOTIDE SEQUENCE [LARGE SCALE GENOMIC DNA]</scope>
    <source>
        <strain evidence="3">MB-10</strain>
    </source>
</reference>
<dbReference type="Gene3D" id="3.40.50.2020">
    <property type="match status" value="1"/>
</dbReference>
<accession>A0A6I6DUP4</accession>
<evidence type="ECO:0000313" key="4">
    <source>
        <dbReference type="Proteomes" id="UP000422989"/>
    </source>
</evidence>
<dbReference type="InterPro" id="IPR000836">
    <property type="entry name" value="PRTase_dom"/>
</dbReference>
<dbReference type="EMBL" id="CP032550">
    <property type="protein sequence ID" value="QGU28695.1"/>
    <property type="molecule type" value="Genomic_DNA"/>
</dbReference>
<comment type="similarity">
    <text evidence="1">Belongs to the ComF/GntX family.</text>
</comment>
<dbReference type="SUPFAM" id="SSF53271">
    <property type="entry name" value="PRTase-like"/>
    <property type="match status" value="1"/>
</dbReference>
<dbReference type="InterPro" id="IPR029057">
    <property type="entry name" value="PRTase-like"/>
</dbReference>
<evidence type="ECO:0000259" key="2">
    <source>
        <dbReference type="Pfam" id="PF00156"/>
    </source>
</evidence>
<name>A0A6I6DUP4_9MICO</name>
<dbReference type="OrthoDB" id="5242900at2"/>
<protein>
    <submittedName>
        <fullName evidence="3">ComF family protein</fullName>
    </submittedName>
</protein>
<sequence>MTAPAVSAALREAAALLLPVACAACGRPGETLCGACRAVLHPDLRRRRLDDGLEVVSALAFEGPVAAALRAFKQRGRTDLARAFAPAMRAALVASALERGLLLEAVPIPPSAAGSRRRGYRPIELLLHHAGVAPLRALRWARATDDQRALGIADRERNLRGAMTVRGDPAGRAVIVVDDIVTTGATLREARRALAAAGAQVVGAVTLAATPRALPARTPPSESPGDSS</sequence>
<proteinExistence type="inferred from homology"/>
<dbReference type="RefSeq" id="WP_156240732.1">
    <property type="nucleotide sequence ID" value="NZ_BAAAZL010000002.1"/>
</dbReference>
<dbReference type="Pfam" id="PF00156">
    <property type="entry name" value="Pribosyltran"/>
    <property type="match status" value="1"/>
</dbReference>
<dbReference type="Proteomes" id="UP000422989">
    <property type="component" value="Chromosome"/>
</dbReference>
<dbReference type="AlphaFoldDB" id="A0A6I6DUP4"/>
<feature type="domain" description="Phosphoribosyltransferase" evidence="2">
    <location>
        <begin position="165"/>
        <end position="212"/>
    </location>
</feature>
<keyword evidence="4" id="KW-1185">Reference proteome</keyword>
<dbReference type="CDD" id="cd06223">
    <property type="entry name" value="PRTases_typeI"/>
    <property type="match status" value="1"/>
</dbReference>
<organism evidence="3 4">
    <name type="scientific">Microbacterium oryzae</name>
    <dbReference type="NCBI Taxonomy" id="743009"/>
    <lineage>
        <taxon>Bacteria</taxon>
        <taxon>Bacillati</taxon>
        <taxon>Actinomycetota</taxon>
        <taxon>Actinomycetes</taxon>
        <taxon>Micrococcales</taxon>
        <taxon>Microbacteriaceae</taxon>
        <taxon>Microbacterium</taxon>
    </lineage>
</organism>
<dbReference type="PANTHER" id="PTHR47505">
    <property type="entry name" value="DNA UTILIZATION PROTEIN YHGH"/>
    <property type="match status" value="1"/>
</dbReference>
<evidence type="ECO:0000256" key="1">
    <source>
        <dbReference type="ARBA" id="ARBA00008007"/>
    </source>
</evidence>
<evidence type="ECO:0000313" key="3">
    <source>
        <dbReference type="EMBL" id="QGU28695.1"/>
    </source>
</evidence>
<dbReference type="PANTHER" id="PTHR47505:SF1">
    <property type="entry name" value="DNA UTILIZATION PROTEIN YHGH"/>
    <property type="match status" value="1"/>
</dbReference>
<gene>
    <name evidence="3" type="ORF">D7D94_00510</name>
</gene>